<dbReference type="GO" id="GO:0005737">
    <property type="term" value="C:cytoplasm"/>
    <property type="evidence" value="ECO:0007669"/>
    <property type="project" value="TreeGrafter"/>
</dbReference>
<dbReference type="AlphaFoldDB" id="A0A139A379"/>
<evidence type="ECO:0000313" key="5">
    <source>
        <dbReference type="EMBL" id="KXS11220.1"/>
    </source>
</evidence>
<dbReference type="Proteomes" id="UP000070544">
    <property type="component" value="Unassembled WGS sequence"/>
</dbReference>
<keyword evidence="6" id="KW-1185">Reference proteome</keyword>
<dbReference type="STRING" id="1344416.A0A139A379"/>
<feature type="region of interest" description="Disordered" evidence="3">
    <location>
        <begin position="1"/>
        <end position="28"/>
    </location>
</feature>
<evidence type="ECO:0000313" key="6">
    <source>
        <dbReference type="Proteomes" id="UP000070544"/>
    </source>
</evidence>
<evidence type="ECO:0000256" key="3">
    <source>
        <dbReference type="SAM" id="MobiDB-lite"/>
    </source>
</evidence>
<protein>
    <submittedName>
        <fullName evidence="5">Pkinase-domain-containing protein</fullName>
    </submittedName>
</protein>
<reference evidence="5 6" key="1">
    <citation type="journal article" date="2015" name="Genome Biol. Evol.">
        <title>Phylogenomic analyses indicate that early fungi evolved digesting cell walls of algal ancestors of land plants.</title>
        <authorList>
            <person name="Chang Y."/>
            <person name="Wang S."/>
            <person name="Sekimoto S."/>
            <person name="Aerts A.L."/>
            <person name="Choi C."/>
            <person name="Clum A."/>
            <person name="LaButti K.M."/>
            <person name="Lindquist E.A."/>
            <person name="Yee Ngan C."/>
            <person name="Ohm R.A."/>
            <person name="Salamov A.A."/>
            <person name="Grigoriev I.V."/>
            <person name="Spatafora J.W."/>
            <person name="Berbee M.L."/>
        </authorList>
    </citation>
    <scope>NUCLEOTIDE SEQUENCE [LARGE SCALE GENOMIC DNA]</scope>
    <source>
        <strain evidence="5 6">JEL478</strain>
    </source>
</reference>
<evidence type="ECO:0000259" key="4">
    <source>
        <dbReference type="PROSITE" id="PS50011"/>
    </source>
</evidence>
<gene>
    <name evidence="5" type="ORF">M427DRAFT_102641</name>
</gene>
<dbReference type="InterPro" id="IPR008271">
    <property type="entry name" value="Ser/Thr_kinase_AS"/>
</dbReference>
<dbReference type="PROSITE" id="PS50011">
    <property type="entry name" value="PROTEIN_KINASE_DOM"/>
    <property type="match status" value="1"/>
</dbReference>
<dbReference type="PROSITE" id="PS00108">
    <property type="entry name" value="PROTEIN_KINASE_ST"/>
    <property type="match status" value="1"/>
</dbReference>
<accession>A0A139A379</accession>
<keyword evidence="5" id="KW-0808">Transferase</keyword>
<name>A0A139A379_GONPJ</name>
<dbReference type="GO" id="GO:0035556">
    <property type="term" value="P:intracellular signal transduction"/>
    <property type="evidence" value="ECO:0007669"/>
    <property type="project" value="TreeGrafter"/>
</dbReference>
<dbReference type="OrthoDB" id="504170at2759"/>
<dbReference type="InterPro" id="IPR011009">
    <property type="entry name" value="Kinase-like_dom_sf"/>
</dbReference>
<dbReference type="InterPro" id="IPR000719">
    <property type="entry name" value="Prot_kinase_dom"/>
</dbReference>
<evidence type="ECO:0000256" key="2">
    <source>
        <dbReference type="ARBA" id="ARBA00022840"/>
    </source>
</evidence>
<dbReference type="Pfam" id="PF00069">
    <property type="entry name" value="Pkinase"/>
    <property type="match status" value="1"/>
</dbReference>
<dbReference type="PANTHER" id="PTHR24346">
    <property type="entry name" value="MAP/MICROTUBULE AFFINITY-REGULATING KINASE"/>
    <property type="match status" value="1"/>
</dbReference>
<keyword evidence="2" id="KW-0067">ATP-binding</keyword>
<dbReference type="GO" id="GO:0005524">
    <property type="term" value="F:ATP binding"/>
    <property type="evidence" value="ECO:0007669"/>
    <property type="project" value="UniProtKB-KW"/>
</dbReference>
<dbReference type="GO" id="GO:0004674">
    <property type="term" value="F:protein serine/threonine kinase activity"/>
    <property type="evidence" value="ECO:0007669"/>
    <property type="project" value="TreeGrafter"/>
</dbReference>
<sequence length="375" mass="42376">MANGGQAPQTPSRPPASPSQGREQRPSRIGPYVLGRVLGVGSAGKVFQGTHVDTGQVVAVKVRLGVVRRLSLVRVLIHPDSTALHTREANRKMEREVTLMKLIRHPNVMELYDVYETERELYLILEYVPGGELFEHLVERGRLPEPEALAFFQQIVYAVRWCHGCMVCHRDLKPENILLDRRRRQVKIADFGMASTAFAGRMLLTSCGSPHYASPEIIRGVAYDGATADIWSLGVILFALLTGNLPFDDENIRRLLQKVKAGVYNIPEFVPRAAADLIRRILVVDPARRLTMEGIISHPWFRSRPPPSYLSHHTDPTVELVNLHEAIPLPRIDREVVEQLVLLGLGDPTPGEREPDTDRRREALLRRLQTYGWVW</sequence>
<feature type="domain" description="Protein kinase" evidence="4">
    <location>
        <begin position="32"/>
        <end position="301"/>
    </location>
</feature>
<dbReference type="SMART" id="SM00220">
    <property type="entry name" value="S_TKc"/>
    <property type="match status" value="1"/>
</dbReference>
<keyword evidence="5" id="KW-0418">Kinase</keyword>
<feature type="compositionally biased region" description="Polar residues" evidence="3">
    <location>
        <begin position="1"/>
        <end position="10"/>
    </location>
</feature>
<dbReference type="Gene3D" id="1.10.510.10">
    <property type="entry name" value="Transferase(Phosphotransferase) domain 1"/>
    <property type="match status" value="1"/>
</dbReference>
<dbReference type="SUPFAM" id="SSF56112">
    <property type="entry name" value="Protein kinase-like (PK-like)"/>
    <property type="match status" value="1"/>
</dbReference>
<dbReference type="FunFam" id="1.10.510.10:FF:000571">
    <property type="entry name" value="Maternal embryonic leucine zipper kinase"/>
    <property type="match status" value="1"/>
</dbReference>
<proteinExistence type="predicted"/>
<dbReference type="PANTHER" id="PTHR24346:SF110">
    <property type="entry name" value="NON-SPECIFIC SERINE_THREONINE PROTEIN KINASE"/>
    <property type="match status" value="1"/>
</dbReference>
<keyword evidence="1" id="KW-0547">Nucleotide-binding</keyword>
<dbReference type="OMA" id="EWIQHYG"/>
<dbReference type="EMBL" id="KQ965806">
    <property type="protein sequence ID" value="KXS11220.1"/>
    <property type="molecule type" value="Genomic_DNA"/>
</dbReference>
<organism evidence="5 6">
    <name type="scientific">Gonapodya prolifera (strain JEL478)</name>
    <name type="common">Monoblepharis prolifera</name>
    <dbReference type="NCBI Taxonomy" id="1344416"/>
    <lineage>
        <taxon>Eukaryota</taxon>
        <taxon>Fungi</taxon>
        <taxon>Fungi incertae sedis</taxon>
        <taxon>Chytridiomycota</taxon>
        <taxon>Chytridiomycota incertae sedis</taxon>
        <taxon>Monoblepharidomycetes</taxon>
        <taxon>Monoblepharidales</taxon>
        <taxon>Gonapodyaceae</taxon>
        <taxon>Gonapodya</taxon>
    </lineage>
</organism>
<evidence type="ECO:0000256" key="1">
    <source>
        <dbReference type="ARBA" id="ARBA00022741"/>
    </source>
</evidence>